<dbReference type="RefSeq" id="WP_090231200.1">
    <property type="nucleotide sequence ID" value="NZ_FNNU01000006.1"/>
</dbReference>
<feature type="domain" description="Phosphoadenosine phosphosulphate reductase" evidence="1">
    <location>
        <begin position="5"/>
        <end position="64"/>
    </location>
</feature>
<dbReference type="STRING" id="1007099.SAMN05216287_3788"/>
<dbReference type="InterPro" id="IPR050128">
    <property type="entry name" value="Sulfate_adenylyltrnsfr_sub2"/>
</dbReference>
<reference evidence="3" key="1">
    <citation type="submission" date="2016-10" db="EMBL/GenBank/DDBJ databases">
        <authorList>
            <person name="Varghese N."/>
            <person name="Submissions S."/>
        </authorList>
    </citation>
    <scope>NUCLEOTIDE SEQUENCE [LARGE SCALE GENOMIC DNA]</scope>
    <source>
        <strain evidence="3">NRRL B-59562</strain>
    </source>
</reference>
<feature type="domain" description="Phosphoadenosine phosphosulphate reductase" evidence="1">
    <location>
        <begin position="139"/>
        <end position="229"/>
    </location>
</feature>
<evidence type="ECO:0000313" key="3">
    <source>
        <dbReference type="Proteomes" id="UP000243778"/>
    </source>
</evidence>
<dbReference type="PANTHER" id="PTHR43196">
    <property type="entry name" value="SULFATE ADENYLYLTRANSFERASE SUBUNIT 2"/>
    <property type="match status" value="1"/>
</dbReference>
<protein>
    <submittedName>
        <fullName evidence="2">3'-phosphoadenosine 5'-phosphosulfate sulfotransferase (PAPS reductase)/FAD synthetase</fullName>
    </submittedName>
</protein>
<dbReference type="Gene3D" id="3.40.50.620">
    <property type="entry name" value="HUPs"/>
    <property type="match status" value="1"/>
</dbReference>
<name>A0A1H3EPD3_9PSED</name>
<dbReference type="Pfam" id="PF01507">
    <property type="entry name" value="PAPS_reduct"/>
    <property type="match status" value="2"/>
</dbReference>
<dbReference type="OrthoDB" id="9794018at2"/>
<dbReference type="InterPro" id="IPR002500">
    <property type="entry name" value="PAPS_reduct_dom"/>
</dbReference>
<dbReference type="GO" id="GO:0016740">
    <property type="term" value="F:transferase activity"/>
    <property type="evidence" value="ECO:0007669"/>
    <property type="project" value="UniProtKB-KW"/>
</dbReference>
<dbReference type="Proteomes" id="UP000243778">
    <property type="component" value="Unassembled WGS sequence"/>
</dbReference>
<dbReference type="SUPFAM" id="SSF52402">
    <property type="entry name" value="Adenine nucleotide alpha hydrolases-like"/>
    <property type="match status" value="1"/>
</dbReference>
<dbReference type="EMBL" id="FNNU01000006">
    <property type="protein sequence ID" value="SDX79809.1"/>
    <property type="molecule type" value="Genomic_DNA"/>
</dbReference>
<organism evidence="2 3">
    <name type="scientific">Pseudomonas kuykendallii</name>
    <dbReference type="NCBI Taxonomy" id="1007099"/>
    <lineage>
        <taxon>Bacteria</taxon>
        <taxon>Pseudomonadati</taxon>
        <taxon>Pseudomonadota</taxon>
        <taxon>Gammaproteobacteria</taxon>
        <taxon>Pseudomonadales</taxon>
        <taxon>Pseudomonadaceae</taxon>
        <taxon>Pseudomonas</taxon>
    </lineage>
</organism>
<keyword evidence="2" id="KW-0808">Transferase</keyword>
<dbReference type="PANTHER" id="PTHR43196:SF2">
    <property type="entry name" value="PHOSPHOADENOSINE PHOSPHOSULFATE REDUCTASE"/>
    <property type="match status" value="1"/>
</dbReference>
<dbReference type="AlphaFoldDB" id="A0A1H3EPD3"/>
<proteinExistence type="predicted"/>
<gene>
    <name evidence="2" type="ORF">SAMN05216287_3788</name>
</gene>
<dbReference type="InterPro" id="IPR014729">
    <property type="entry name" value="Rossmann-like_a/b/a_fold"/>
</dbReference>
<accession>A0A1H3EPD3</accession>
<sequence length="324" mass="36506">MTEHNIISYSGGKDSTAMLLLALERETPNLQVVFADTGNEHPSTYEYVRYVEQATGVPIRWIRADFTQQIEGRRQMMRNVIAGTHKNQGRYEWTPAIAHRALEILRPTGNPFLDMCLVHGRFPSTKVAFCSKELKRDQLTKQVHLPLLDAGDDVQSWQSVRSDEGGKRHLLTATELSMTRPNGAELWSFRPILAWKAEDCFKMHRKHGLKANPLYAQGMKRVGCMPCINAGKDELLEISKRFPEELKRIAEWERIVSLVSKTNVGTFFPASDLGATSAADAGTLTHGINARVEWAKTSRGGRQYDMLRVDSPVELCTSIYGLCE</sequence>
<evidence type="ECO:0000259" key="1">
    <source>
        <dbReference type="Pfam" id="PF01507"/>
    </source>
</evidence>
<evidence type="ECO:0000313" key="2">
    <source>
        <dbReference type="EMBL" id="SDX79809.1"/>
    </source>
</evidence>
<keyword evidence="3" id="KW-1185">Reference proteome</keyword>